<dbReference type="PANTHER" id="PTHR37840:SF1">
    <property type="entry name" value="L-FUCOSE ISOMERASE"/>
    <property type="match status" value="1"/>
</dbReference>
<evidence type="ECO:0000313" key="4">
    <source>
        <dbReference type="Proteomes" id="UP000199666"/>
    </source>
</evidence>
<dbReference type="GO" id="GO:0005737">
    <property type="term" value="C:cytoplasm"/>
    <property type="evidence" value="ECO:0007669"/>
    <property type="project" value="InterPro"/>
</dbReference>
<keyword evidence="2" id="KW-0119">Carbohydrate metabolism</keyword>
<dbReference type="STRING" id="414048.SAMN04489864_10756"/>
<dbReference type="AlphaFoldDB" id="A0A1I2YF67"/>
<proteinExistence type="predicted"/>
<sequence length="543" mass="61210">MNAGVQTQIALVSSGDLRLSANQNCWAAQLQMESQLATAIEKLGWSVKRAHSYHPTKKHGFIDSQRMGMDVFRNIDPAQPLIVAESVWQYSHHVLAGLTTHRGPILTVANWSGQWPGLVGMLNLNGCLTKAEIPYSTLWSENFEDDFFVDGLQEWLSTGKISYDQSHVKSFSLSKIPLADEKKGRSFARGLRDRKVIMGVFDEGCMGMYNAIIPDELLHKTGFFKERLSQSALYATMLQVSDQEAEAILTWLLKRKMKFNWGINEETELTRAQTLQQCKMYIAALRIADEFSCDTIGIQYQQGLKDLTVASDLVEGLLNNNERPPVFSIDGRELYPKKALPHFNEVDECAGLDALVTYKLWNEMGMTGENTLHDIRWGEHYKGDDIDQFVWLFLISGAAPPAHFIDGYAGASSERQPAMYFKLGGGTLKGVSRPGFIVWSRVYVCNNELHCDLGVGEVVFLPKDETNRRWKETTSEWPIMHAVLKGVNRDQLMARHKANHIQVVYANYEANAHEACRIKAAAMDELGLKVHFCGDVNLIKKRN</sequence>
<evidence type="ECO:0000256" key="1">
    <source>
        <dbReference type="ARBA" id="ARBA00023235"/>
    </source>
</evidence>
<dbReference type="RefSeq" id="WP_090994527.1">
    <property type="nucleotide sequence ID" value="NZ_FOPP01000007.1"/>
</dbReference>
<protein>
    <recommendedName>
        <fullName evidence="5">Fucose isomerase</fullName>
    </recommendedName>
</protein>
<dbReference type="PANTHER" id="PTHR37840">
    <property type="entry name" value="L-FUCOSE ISOMERASE"/>
    <property type="match status" value="1"/>
</dbReference>
<evidence type="ECO:0000313" key="3">
    <source>
        <dbReference type="EMBL" id="SFH24235.1"/>
    </source>
</evidence>
<evidence type="ECO:0000256" key="2">
    <source>
        <dbReference type="ARBA" id="ARBA00023277"/>
    </source>
</evidence>
<dbReference type="GO" id="GO:0030145">
    <property type="term" value="F:manganese ion binding"/>
    <property type="evidence" value="ECO:0007669"/>
    <property type="project" value="InterPro"/>
</dbReference>
<evidence type="ECO:0008006" key="5">
    <source>
        <dbReference type="Google" id="ProtNLM"/>
    </source>
</evidence>
<dbReference type="GO" id="GO:0008790">
    <property type="term" value="F:arabinose isomerase activity"/>
    <property type="evidence" value="ECO:0007669"/>
    <property type="project" value="TreeGrafter"/>
</dbReference>
<dbReference type="InterPro" id="IPR005763">
    <property type="entry name" value="Fucose_isomerase"/>
</dbReference>
<dbReference type="OrthoDB" id="102178at2"/>
<keyword evidence="1" id="KW-0413">Isomerase</keyword>
<dbReference type="SUPFAM" id="SSF53743">
    <property type="entry name" value="FucI/AraA N-terminal and middle domains"/>
    <property type="match status" value="1"/>
</dbReference>
<organism evidence="3 4">
    <name type="scientific">Pedobacter insulae</name>
    <dbReference type="NCBI Taxonomy" id="414048"/>
    <lineage>
        <taxon>Bacteria</taxon>
        <taxon>Pseudomonadati</taxon>
        <taxon>Bacteroidota</taxon>
        <taxon>Sphingobacteriia</taxon>
        <taxon>Sphingobacteriales</taxon>
        <taxon>Sphingobacteriaceae</taxon>
        <taxon>Pedobacter</taxon>
    </lineage>
</organism>
<keyword evidence="4" id="KW-1185">Reference proteome</keyword>
<dbReference type="InterPro" id="IPR009015">
    <property type="entry name" value="Fucose_isomerase_N/cen_sf"/>
</dbReference>
<dbReference type="GO" id="GO:0008736">
    <property type="term" value="F:L-fucose isomerase activity"/>
    <property type="evidence" value="ECO:0007669"/>
    <property type="project" value="InterPro"/>
</dbReference>
<dbReference type="EMBL" id="FOPP01000007">
    <property type="protein sequence ID" value="SFH24235.1"/>
    <property type="molecule type" value="Genomic_DNA"/>
</dbReference>
<accession>A0A1I2YF67</accession>
<gene>
    <name evidence="3" type="ORF">SAMN04489864_10756</name>
</gene>
<dbReference type="GO" id="GO:0019571">
    <property type="term" value="P:D-arabinose catabolic process"/>
    <property type="evidence" value="ECO:0007669"/>
    <property type="project" value="TreeGrafter"/>
</dbReference>
<dbReference type="GO" id="GO:0042355">
    <property type="term" value="P:L-fucose catabolic process"/>
    <property type="evidence" value="ECO:0007669"/>
    <property type="project" value="TreeGrafter"/>
</dbReference>
<reference evidence="3 4" key="1">
    <citation type="submission" date="2016-10" db="EMBL/GenBank/DDBJ databases">
        <authorList>
            <person name="de Groot N.N."/>
        </authorList>
    </citation>
    <scope>NUCLEOTIDE SEQUENCE [LARGE SCALE GENOMIC DNA]</scope>
    <source>
        <strain evidence="3 4">DSM 18684</strain>
    </source>
</reference>
<name>A0A1I2YF67_9SPHI</name>
<dbReference type="Proteomes" id="UP000199666">
    <property type="component" value="Unassembled WGS sequence"/>
</dbReference>